<dbReference type="InterPro" id="IPR030382">
    <property type="entry name" value="MeTrfase_TRM5/TYW2"/>
</dbReference>
<feature type="domain" description="SAM-dependent methyltransferase TRM5/TYW2-type" evidence="3">
    <location>
        <begin position="91"/>
        <end position="411"/>
    </location>
</feature>
<keyword evidence="4" id="KW-0489">Methyltransferase</keyword>
<reference evidence="4" key="1">
    <citation type="submission" date="2023-06" db="EMBL/GenBank/DDBJ databases">
        <title>Genome-scale phylogeny and comparative genomics of the fungal order Sordariales.</title>
        <authorList>
            <consortium name="Lawrence Berkeley National Laboratory"/>
            <person name="Hensen N."/>
            <person name="Bonometti L."/>
            <person name="Westerberg I."/>
            <person name="Brannstrom I.O."/>
            <person name="Guillou S."/>
            <person name="Cros-Aarteil S."/>
            <person name="Calhoun S."/>
            <person name="Haridas S."/>
            <person name="Kuo A."/>
            <person name="Mondo S."/>
            <person name="Pangilinan J."/>
            <person name="Riley R."/>
            <person name="Labutti K."/>
            <person name="Andreopoulos B."/>
            <person name="Lipzen A."/>
            <person name="Chen C."/>
            <person name="Yanf M."/>
            <person name="Daum C."/>
            <person name="Ng V."/>
            <person name="Clum A."/>
            <person name="Steindorff A."/>
            <person name="Ohm R."/>
            <person name="Martin F."/>
            <person name="Silar P."/>
            <person name="Natvig D."/>
            <person name="Lalanne C."/>
            <person name="Gautier V."/>
            <person name="Ament-Velasquez S.L."/>
            <person name="Kruys A."/>
            <person name="Hutchinson M.I."/>
            <person name="Powell A.J."/>
            <person name="Barry K."/>
            <person name="Miller A.N."/>
            <person name="Grigoriev I.V."/>
            <person name="Debuchy R."/>
            <person name="Gladieux P."/>
            <person name="Thoren M.H."/>
            <person name="Johannesson H."/>
        </authorList>
    </citation>
    <scope>NUCLEOTIDE SEQUENCE</scope>
    <source>
        <strain evidence="4">SMH4607-1</strain>
    </source>
</reference>
<dbReference type="GO" id="GO:0102522">
    <property type="term" value="F:tRNA 4-demethylwyosine alpha-amino-alpha-carboxypropyltransferase activity"/>
    <property type="evidence" value="ECO:0007669"/>
    <property type="project" value="UniProtKB-EC"/>
</dbReference>
<keyword evidence="2" id="KW-0819">tRNA processing</keyword>
<dbReference type="Proteomes" id="UP001172102">
    <property type="component" value="Unassembled WGS sequence"/>
</dbReference>
<keyword evidence="2" id="KW-0808">Transferase</keyword>
<proteinExistence type="inferred from homology"/>
<dbReference type="AlphaFoldDB" id="A0AA39ZWR9"/>
<dbReference type="PIRSF" id="PIRSF038972">
    <property type="entry name" value="Trm12"/>
    <property type="match status" value="1"/>
</dbReference>
<evidence type="ECO:0000313" key="5">
    <source>
        <dbReference type="Proteomes" id="UP001172102"/>
    </source>
</evidence>
<dbReference type="GO" id="GO:0005737">
    <property type="term" value="C:cytoplasm"/>
    <property type="evidence" value="ECO:0007669"/>
    <property type="project" value="UniProtKB-SubCell"/>
</dbReference>
<dbReference type="GO" id="GO:0008757">
    <property type="term" value="F:S-adenosylmethionine-dependent methyltransferase activity"/>
    <property type="evidence" value="ECO:0007669"/>
    <property type="project" value="InterPro"/>
</dbReference>
<dbReference type="PANTHER" id="PTHR23245">
    <property type="entry name" value="TRNA METHYLTRANSFERASE"/>
    <property type="match status" value="1"/>
</dbReference>
<dbReference type="Gene3D" id="3.40.50.150">
    <property type="entry name" value="Vaccinia Virus protein VP39"/>
    <property type="match status" value="1"/>
</dbReference>
<comment type="subcellular location">
    <subcellularLocation>
        <location evidence="2">Cytoplasm</location>
    </subcellularLocation>
</comment>
<dbReference type="PROSITE" id="PS51684">
    <property type="entry name" value="SAM_MT_TRM5_TYW2"/>
    <property type="match status" value="1"/>
</dbReference>
<keyword evidence="5" id="KW-1185">Reference proteome</keyword>
<sequence>MPSRRPPRKRQNPISAAVSSWLQHVEPSLMDSGSNAELVEKAPKRWVVYEPMVLLPSGSFTSAPWPALLSSLDTPQQALLWEGILQAISAASGKGPGLTHLAVNEGIPLQQVADPQEQQQTMATPIENLLRSPSGLRMLRGNFGSAGFQALTPSPTDFSAAFWVSTRQNGVAQTWAPRWTMFSRGNVKEKARLLGFHVEPQGKSLTHRLRSRDELGDKWAVDLYAGIGYFVFSYARLGLRVLCWELNPWSVEGLRRGAELNKWSVRVIQGDELSIPTAELMAGLDEQIVVFLEDNTEAEKRVAELRASGSTLDVLHVNCGFLPTSLPTWRPAWAIQTQGQAGQDGWLHLHQNVGVADIEHRRKEIRGVFDQLDRTPESGHSSRRADVEHVELVKTFAPDVWHCVFDVHITDSKCLQ</sequence>
<organism evidence="4 5">
    <name type="scientific">Lasiosphaeris hirsuta</name>
    <dbReference type="NCBI Taxonomy" id="260670"/>
    <lineage>
        <taxon>Eukaryota</taxon>
        <taxon>Fungi</taxon>
        <taxon>Dikarya</taxon>
        <taxon>Ascomycota</taxon>
        <taxon>Pezizomycotina</taxon>
        <taxon>Sordariomycetes</taxon>
        <taxon>Sordariomycetidae</taxon>
        <taxon>Sordariales</taxon>
        <taxon>Lasiosphaeriaceae</taxon>
        <taxon>Lasiosphaeris</taxon>
    </lineage>
</organism>
<name>A0AA39ZWR9_9PEZI</name>
<dbReference type="GO" id="GO:0031591">
    <property type="term" value="P:wybutosine biosynthetic process"/>
    <property type="evidence" value="ECO:0007669"/>
    <property type="project" value="InterPro"/>
</dbReference>
<comment type="pathway">
    <text evidence="2">tRNA modification; wybutosine-tRNA(Phe) biosynthesis.</text>
</comment>
<dbReference type="EMBL" id="JAUKUA010000007">
    <property type="protein sequence ID" value="KAK0705088.1"/>
    <property type="molecule type" value="Genomic_DNA"/>
</dbReference>
<accession>A0AA39ZWR9</accession>
<protein>
    <recommendedName>
        <fullName evidence="2">tRNA wybutosine-synthesizing protein 2</fullName>
        <shortName evidence="2">tRNA-yW-synthesizing protein 2</shortName>
    </recommendedName>
    <alternativeName>
        <fullName evidence="2">tRNA(Phe) (4-demethylwyosine(37)-C(7)) aminocarboxypropyltransferase</fullName>
    </alternativeName>
</protein>
<dbReference type="PANTHER" id="PTHR23245:SF25">
    <property type="entry name" value="TRNA WYBUTOSINE-SYNTHESIZING PROTEIN 2 HOMOLOG"/>
    <property type="match status" value="1"/>
</dbReference>
<dbReference type="InterPro" id="IPR026274">
    <property type="entry name" value="tRNA_wybutosine_synth_prot_2"/>
</dbReference>
<dbReference type="InterPro" id="IPR029063">
    <property type="entry name" value="SAM-dependent_MTases_sf"/>
</dbReference>
<evidence type="ECO:0000313" key="4">
    <source>
        <dbReference type="EMBL" id="KAK0705088.1"/>
    </source>
</evidence>
<keyword evidence="2" id="KW-0949">S-adenosyl-L-methionine</keyword>
<evidence type="ECO:0000256" key="1">
    <source>
        <dbReference type="ARBA" id="ARBA00049400"/>
    </source>
</evidence>
<comment type="similarity">
    <text evidence="2">Belongs to the class I-like SAM-binding methyltransferase superfamily. TRM5/TYW2 family.</text>
</comment>
<comment type="catalytic activity">
    <reaction evidence="1">
        <text>4-demethylwyosine(37) in tRNA(Phe) + S-adenosyl-L-methionine = 4-demethyl-7-[(3S)-3-amino-3-carboxypropyl]wyosine(37) in tRNA(Phe) + S-methyl-5'-thioadenosine + H(+)</text>
        <dbReference type="Rhea" id="RHEA:36355"/>
        <dbReference type="Rhea" id="RHEA-COMP:10164"/>
        <dbReference type="Rhea" id="RHEA-COMP:10378"/>
        <dbReference type="ChEBI" id="CHEBI:15378"/>
        <dbReference type="ChEBI" id="CHEBI:17509"/>
        <dbReference type="ChEBI" id="CHEBI:59789"/>
        <dbReference type="ChEBI" id="CHEBI:64315"/>
        <dbReference type="ChEBI" id="CHEBI:73550"/>
        <dbReference type="EC" id="2.5.1.114"/>
    </reaction>
</comment>
<dbReference type="SUPFAM" id="SSF53335">
    <property type="entry name" value="S-adenosyl-L-methionine-dependent methyltransferases"/>
    <property type="match status" value="1"/>
</dbReference>
<evidence type="ECO:0000256" key="2">
    <source>
        <dbReference type="PIRNR" id="PIRNR038972"/>
    </source>
</evidence>
<dbReference type="GO" id="GO:0030488">
    <property type="term" value="P:tRNA methylation"/>
    <property type="evidence" value="ECO:0007669"/>
    <property type="project" value="TreeGrafter"/>
</dbReference>
<comment type="caution">
    <text evidence="4">The sequence shown here is derived from an EMBL/GenBank/DDBJ whole genome shotgun (WGS) entry which is preliminary data.</text>
</comment>
<evidence type="ECO:0000259" key="3">
    <source>
        <dbReference type="PROSITE" id="PS51684"/>
    </source>
</evidence>
<dbReference type="GO" id="GO:0008175">
    <property type="term" value="F:tRNA methyltransferase activity"/>
    <property type="evidence" value="ECO:0007669"/>
    <property type="project" value="TreeGrafter"/>
</dbReference>
<gene>
    <name evidence="4" type="ORF">B0H67DRAFT_604024</name>
</gene>
<keyword evidence="2" id="KW-0963">Cytoplasm</keyword>
<comment type="function">
    <text evidence="2">S-adenosyl-L-methionine-dependent transferase that acts as a component of the wybutosine biosynthesis pathway. Wybutosine is a hyper modified guanosine with a tricyclic base found at the 3'-position adjacent to the anticodon of eukaryotic phenylalanine tRNA. Catalyzes the transfer of the alpha-amino-alpha-carboxypropyl (acp) group from S-adenosyl-L-methionine to the C-7 position of 4-demethylwyosine (imG-14) to produce wybutosine-86.</text>
</comment>